<dbReference type="Proteomes" id="UP000694892">
    <property type="component" value="Chromosome 2S"/>
</dbReference>
<organism evidence="1 2">
    <name type="scientific">Xenopus laevis</name>
    <name type="common">African clawed frog</name>
    <dbReference type="NCBI Taxonomy" id="8355"/>
    <lineage>
        <taxon>Eukaryota</taxon>
        <taxon>Metazoa</taxon>
        <taxon>Chordata</taxon>
        <taxon>Craniata</taxon>
        <taxon>Vertebrata</taxon>
        <taxon>Euteleostomi</taxon>
        <taxon>Amphibia</taxon>
        <taxon>Batrachia</taxon>
        <taxon>Anura</taxon>
        <taxon>Pipoidea</taxon>
        <taxon>Pipidae</taxon>
        <taxon>Xenopodinae</taxon>
        <taxon>Xenopus</taxon>
        <taxon>Xenopus</taxon>
    </lineage>
</organism>
<reference evidence="2" key="1">
    <citation type="journal article" date="2016" name="Nature">
        <title>Genome evolution in the allotetraploid frog Xenopus laevis.</title>
        <authorList>
            <person name="Session A.M."/>
            <person name="Uno Y."/>
            <person name="Kwon T."/>
            <person name="Chapman J.A."/>
            <person name="Toyoda A."/>
            <person name="Takahashi S."/>
            <person name="Fukui A."/>
            <person name="Hikosaka A."/>
            <person name="Suzuki A."/>
            <person name="Kondo M."/>
            <person name="van Heeringen S.J."/>
            <person name="Quigley I."/>
            <person name="Heinz S."/>
            <person name="Ogino H."/>
            <person name="Ochi H."/>
            <person name="Hellsten U."/>
            <person name="Lyons J.B."/>
            <person name="Simakov O."/>
            <person name="Putnam N."/>
            <person name="Stites J."/>
            <person name="Kuroki Y."/>
            <person name="Tanaka T."/>
            <person name="Michiue T."/>
            <person name="Watanabe M."/>
            <person name="Bogdanovic O."/>
            <person name="Lister R."/>
            <person name="Georgiou G."/>
            <person name="Paranjpe S.S."/>
            <person name="van Kruijsbergen I."/>
            <person name="Shu S."/>
            <person name="Carlson J."/>
            <person name="Kinoshita T."/>
            <person name="Ohta Y."/>
            <person name="Mawaribuchi S."/>
            <person name="Jenkins J."/>
            <person name="Grimwood J."/>
            <person name="Schmutz J."/>
            <person name="Mitros T."/>
            <person name="Mozaffari S.V."/>
            <person name="Suzuki Y."/>
            <person name="Haramoto Y."/>
            <person name="Yamamoto T.S."/>
            <person name="Takagi C."/>
            <person name="Heald R."/>
            <person name="Miller K."/>
            <person name="Haudenschild C."/>
            <person name="Kitzman J."/>
            <person name="Nakayama T."/>
            <person name="Izutsu Y."/>
            <person name="Robert J."/>
            <person name="Fortriede J."/>
            <person name="Burns K."/>
            <person name="Lotay V."/>
            <person name="Karimi K."/>
            <person name="Yasuoka Y."/>
            <person name="Dichmann D.S."/>
            <person name="Flajnik M.F."/>
            <person name="Houston D.W."/>
            <person name="Shendure J."/>
            <person name="DuPasquier L."/>
            <person name="Vize P.D."/>
            <person name="Zorn A.M."/>
            <person name="Ito M."/>
            <person name="Marcotte E.M."/>
            <person name="Wallingford J.B."/>
            <person name="Ito Y."/>
            <person name="Asashima M."/>
            <person name="Ueno N."/>
            <person name="Matsuda Y."/>
            <person name="Veenstra G.J."/>
            <person name="Fujiyama A."/>
            <person name="Harland R.M."/>
            <person name="Taira M."/>
            <person name="Rokhsar D.S."/>
        </authorList>
    </citation>
    <scope>NUCLEOTIDE SEQUENCE [LARGE SCALE GENOMIC DNA]</scope>
    <source>
        <strain evidence="2">J</strain>
    </source>
</reference>
<sequence>MEGKMASIYVRPHVFSPRCFRPRVNFLASLAVYLLLLSYSLASSWQSVRWMGTHIFKHTEIVRKKSYCICIAGICHKVVSWLTFHWFSWCNTSQGGGGAITLPLLDTPQV</sequence>
<evidence type="ECO:0000313" key="1">
    <source>
        <dbReference type="EMBL" id="OCT91686.1"/>
    </source>
</evidence>
<evidence type="ECO:0000313" key="2">
    <source>
        <dbReference type="Proteomes" id="UP000694892"/>
    </source>
</evidence>
<gene>
    <name evidence="1" type="ORF">XELAEV_18014746mg</name>
</gene>
<protein>
    <submittedName>
        <fullName evidence="1">Uncharacterized protein</fullName>
    </submittedName>
</protein>
<accession>A0A974DJ13</accession>
<dbReference type="EMBL" id="CM004469">
    <property type="protein sequence ID" value="OCT91686.1"/>
    <property type="molecule type" value="Genomic_DNA"/>
</dbReference>
<proteinExistence type="predicted"/>
<name>A0A974DJ13_XENLA</name>
<dbReference type="AlphaFoldDB" id="A0A974DJ13"/>